<sequence>MIELPEAITIGRQVEQTLAGRCITNVYGATHLHKFTFFSGTPEEIRDSLVGRTVISAVGKGIFVDVCMDEDVFLCISDGINMRYGRPGDPVPSKYQLLITFDDESFVSFTTSMYGSISVFRHTLDNKYHTLSLESVSPLSEQFDESFFEGKLAAEQKNISVKAFLATEQRIPGLGNGVLQDILFNAKLHPKRKIHSLSDTDKTALFHSLKNTLQAMTDGGGRDTETDFLGNRGRYRSVLSKNTYMSPCPCCGGIISKEAYLGGTVYFCPDCQPLHV</sequence>
<evidence type="ECO:0000256" key="4">
    <source>
        <dbReference type="ARBA" id="ARBA00022771"/>
    </source>
</evidence>
<dbReference type="Pfam" id="PF06831">
    <property type="entry name" value="H2TH"/>
    <property type="match status" value="1"/>
</dbReference>
<evidence type="ECO:0000256" key="6">
    <source>
        <dbReference type="ARBA" id="ARBA00022833"/>
    </source>
</evidence>
<evidence type="ECO:0000256" key="9">
    <source>
        <dbReference type="ARBA" id="ARBA00023239"/>
    </source>
</evidence>
<keyword evidence="3" id="KW-0227">DNA damage</keyword>
<keyword evidence="2" id="KW-0479">Metal-binding</keyword>
<keyword evidence="15" id="KW-0540">Nuclease</keyword>
<dbReference type="RefSeq" id="WP_115498962.1">
    <property type="nucleotide sequence ID" value="NZ_JACRTI010000012.1"/>
</dbReference>
<protein>
    <submittedName>
        <fullName evidence="15">Endonuclease VIII</fullName>
    </submittedName>
</protein>
<dbReference type="PROSITE" id="PS51066">
    <property type="entry name" value="ZF_FPG_2"/>
    <property type="match status" value="1"/>
</dbReference>
<dbReference type="EMBL" id="QREV01000012">
    <property type="protein sequence ID" value="RDU49794.1"/>
    <property type="molecule type" value="Genomic_DNA"/>
</dbReference>
<dbReference type="Gene3D" id="3.20.190.10">
    <property type="entry name" value="MutM-like, N-terminal"/>
    <property type="match status" value="1"/>
</dbReference>
<keyword evidence="7" id="KW-0238">DNA-binding</keyword>
<dbReference type="AlphaFoldDB" id="A0A3D8HFN0"/>
<proteinExistence type="inferred from homology"/>
<dbReference type="PANTHER" id="PTHR22993:SF9">
    <property type="entry name" value="FORMAMIDOPYRIMIDINE-DNA GLYCOSYLASE"/>
    <property type="match status" value="1"/>
</dbReference>
<keyword evidence="11" id="KW-0326">Glycosidase</keyword>
<dbReference type="SUPFAM" id="SSF81624">
    <property type="entry name" value="N-terminal domain of MutM-like DNA repair proteins"/>
    <property type="match status" value="1"/>
</dbReference>
<dbReference type="PANTHER" id="PTHR22993">
    <property type="entry name" value="FORMAMIDOPYRIMIDINE-DNA GLYCOSYLASE"/>
    <property type="match status" value="1"/>
</dbReference>
<dbReference type="GO" id="GO:0003684">
    <property type="term" value="F:damaged DNA binding"/>
    <property type="evidence" value="ECO:0007669"/>
    <property type="project" value="InterPro"/>
</dbReference>
<keyword evidence="17" id="KW-1185">Reference proteome</keyword>
<dbReference type="GO" id="GO:0003906">
    <property type="term" value="F:DNA-(apurinic or apyrimidinic site) endonuclease activity"/>
    <property type="evidence" value="ECO:0007669"/>
    <property type="project" value="InterPro"/>
</dbReference>
<evidence type="ECO:0000256" key="7">
    <source>
        <dbReference type="ARBA" id="ARBA00023125"/>
    </source>
</evidence>
<dbReference type="InterPro" id="IPR000214">
    <property type="entry name" value="Znf_DNA_glyclase/AP_lyase"/>
</dbReference>
<gene>
    <name evidence="15" type="ORF">DWU89_07160</name>
    <name evidence="14" type="ORF">H8784_06995</name>
</gene>
<organism evidence="15 16">
    <name type="scientific">Parabacteroides acidifaciens</name>
    <dbReference type="NCBI Taxonomy" id="2290935"/>
    <lineage>
        <taxon>Bacteria</taxon>
        <taxon>Pseudomonadati</taxon>
        <taxon>Bacteroidota</taxon>
        <taxon>Bacteroidia</taxon>
        <taxon>Bacteroidales</taxon>
        <taxon>Tannerellaceae</taxon>
        <taxon>Parabacteroides</taxon>
    </lineage>
</organism>
<dbReference type="InterPro" id="IPR015886">
    <property type="entry name" value="H2TH_FPG"/>
</dbReference>
<dbReference type="GO" id="GO:0006284">
    <property type="term" value="P:base-excision repair"/>
    <property type="evidence" value="ECO:0007669"/>
    <property type="project" value="InterPro"/>
</dbReference>
<dbReference type="Gene3D" id="1.10.8.50">
    <property type="match status" value="1"/>
</dbReference>
<reference evidence="14 17" key="2">
    <citation type="submission" date="2020-08" db="EMBL/GenBank/DDBJ databases">
        <title>Genome public.</title>
        <authorList>
            <person name="Liu C."/>
            <person name="Sun Q."/>
        </authorList>
    </citation>
    <scope>NUCLEOTIDE SEQUENCE [LARGE SCALE GENOMIC DNA]</scope>
    <source>
        <strain evidence="14 17">426_9</strain>
    </source>
</reference>
<dbReference type="Proteomes" id="UP000629596">
    <property type="component" value="Unassembled WGS sequence"/>
</dbReference>
<keyword evidence="10" id="KW-0511">Multifunctional enzyme</keyword>
<accession>A0A3D8HFN0</accession>
<evidence type="ECO:0000256" key="10">
    <source>
        <dbReference type="ARBA" id="ARBA00023268"/>
    </source>
</evidence>
<keyword evidence="8" id="KW-0234">DNA repair</keyword>
<feature type="domain" description="FPG-type" evidence="13">
    <location>
        <begin position="237"/>
        <end position="273"/>
    </location>
</feature>
<evidence type="ECO:0000313" key="17">
    <source>
        <dbReference type="Proteomes" id="UP000629596"/>
    </source>
</evidence>
<comment type="similarity">
    <text evidence="1">Belongs to the FPG family.</text>
</comment>
<evidence type="ECO:0000313" key="15">
    <source>
        <dbReference type="EMBL" id="RDU49794.1"/>
    </source>
</evidence>
<dbReference type="SMART" id="SM01232">
    <property type="entry name" value="H2TH"/>
    <property type="match status" value="1"/>
</dbReference>
<dbReference type="Proteomes" id="UP000256321">
    <property type="component" value="Unassembled WGS sequence"/>
</dbReference>
<keyword evidence="4 12" id="KW-0863">Zinc-finger</keyword>
<dbReference type="SUPFAM" id="SSF57716">
    <property type="entry name" value="Glucocorticoid receptor-like (DNA-binding domain)"/>
    <property type="match status" value="1"/>
</dbReference>
<evidence type="ECO:0000256" key="11">
    <source>
        <dbReference type="ARBA" id="ARBA00023295"/>
    </source>
</evidence>
<evidence type="ECO:0000313" key="16">
    <source>
        <dbReference type="Proteomes" id="UP000256321"/>
    </source>
</evidence>
<evidence type="ECO:0000259" key="13">
    <source>
        <dbReference type="PROSITE" id="PS51066"/>
    </source>
</evidence>
<evidence type="ECO:0000256" key="2">
    <source>
        <dbReference type="ARBA" id="ARBA00022723"/>
    </source>
</evidence>
<dbReference type="GO" id="GO:0034039">
    <property type="term" value="F:8-oxo-7,8-dihydroguanine DNA N-glycosylase activity"/>
    <property type="evidence" value="ECO:0007669"/>
    <property type="project" value="TreeGrafter"/>
</dbReference>
<keyword evidence="9" id="KW-0456">Lyase</keyword>
<dbReference type="SUPFAM" id="SSF46946">
    <property type="entry name" value="S13-like H2TH domain"/>
    <property type="match status" value="1"/>
</dbReference>
<evidence type="ECO:0000256" key="12">
    <source>
        <dbReference type="PROSITE-ProRule" id="PRU00391"/>
    </source>
</evidence>
<evidence type="ECO:0000313" key="14">
    <source>
        <dbReference type="EMBL" id="MBC8601469.1"/>
    </source>
</evidence>
<evidence type="ECO:0000256" key="8">
    <source>
        <dbReference type="ARBA" id="ARBA00023204"/>
    </source>
</evidence>
<evidence type="ECO:0000256" key="1">
    <source>
        <dbReference type="ARBA" id="ARBA00009409"/>
    </source>
</evidence>
<dbReference type="EMBL" id="JACRTI010000012">
    <property type="protein sequence ID" value="MBC8601469.1"/>
    <property type="molecule type" value="Genomic_DNA"/>
</dbReference>
<name>A0A3D8HFN0_9BACT</name>
<dbReference type="InterPro" id="IPR035937">
    <property type="entry name" value="FPG_N"/>
</dbReference>
<reference evidence="15 16" key="1">
    <citation type="submission" date="2018-07" db="EMBL/GenBank/DDBJ databases">
        <title>Parabacteroides acidifaciens nov. sp., isolated from human feces.</title>
        <authorList>
            <person name="Wang Y.J."/>
        </authorList>
    </citation>
    <scope>NUCLEOTIDE SEQUENCE [LARGE SCALE GENOMIC DNA]</scope>
    <source>
        <strain evidence="15 16">426-9</strain>
    </source>
</reference>
<keyword evidence="5" id="KW-0378">Hydrolase</keyword>
<dbReference type="GO" id="GO:0008270">
    <property type="term" value="F:zinc ion binding"/>
    <property type="evidence" value="ECO:0007669"/>
    <property type="project" value="UniProtKB-KW"/>
</dbReference>
<dbReference type="InterPro" id="IPR010979">
    <property type="entry name" value="Ribosomal_uS13-like_H2TH"/>
</dbReference>
<keyword evidence="15" id="KW-0255">Endonuclease</keyword>
<evidence type="ECO:0000256" key="3">
    <source>
        <dbReference type="ARBA" id="ARBA00022763"/>
    </source>
</evidence>
<keyword evidence="6" id="KW-0862">Zinc</keyword>
<comment type="caution">
    <text evidence="15">The sequence shown here is derived from an EMBL/GenBank/DDBJ whole genome shotgun (WGS) entry which is preliminary data.</text>
</comment>
<evidence type="ECO:0000256" key="5">
    <source>
        <dbReference type="ARBA" id="ARBA00022801"/>
    </source>
</evidence>
<dbReference type="GO" id="GO:0016829">
    <property type="term" value="F:lyase activity"/>
    <property type="evidence" value="ECO:0007669"/>
    <property type="project" value="UniProtKB-KW"/>
</dbReference>